<dbReference type="PRINTS" id="PR00038">
    <property type="entry name" value="HTHLUXR"/>
</dbReference>
<dbReference type="AlphaFoldDB" id="A0A1L8CM42"/>
<dbReference type="Pfam" id="PF00196">
    <property type="entry name" value="GerE"/>
    <property type="match status" value="1"/>
</dbReference>
<dbReference type="RefSeq" id="WP_072659312.1">
    <property type="nucleotide sequence ID" value="NZ_BDFD01000006.1"/>
</dbReference>
<feature type="domain" description="HTH luxR-type" evidence="5">
    <location>
        <begin position="137"/>
        <end position="203"/>
    </location>
</feature>
<dbReference type="SMART" id="SM00448">
    <property type="entry name" value="REC"/>
    <property type="match status" value="1"/>
</dbReference>
<dbReference type="InterPro" id="IPR036388">
    <property type="entry name" value="WH-like_DNA-bd_sf"/>
</dbReference>
<organism evidence="7 8">
    <name type="scientific">Mariprofundus micogutta</name>
    <dbReference type="NCBI Taxonomy" id="1921010"/>
    <lineage>
        <taxon>Bacteria</taxon>
        <taxon>Pseudomonadati</taxon>
        <taxon>Pseudomonadota</taxon>
        <taxon>Candidatius Mariprofundia</taxon>
        <taxon>Mariprofundales</taxon>
        <taxon>Mariprofundaceae</taxon>
        <taxon>Mariprofundus</taxon>
    </lineage>
</organism>
<dbReference type="InterPro" id="IPR016032">
    <property type="entry name" value="Sig_transdc_resp-reg_C-effctor"/>
</dbReference>
<dbReference type="SMART" id="SM00421">
    <property type="entry name" value="HTH_LUXR"/>
    <property type="match status" value="1"/>
</dbReference>
<dbReference type="InterPro" id="IPR001789">
    <property type="entry name" value="Sig_transdc_resp-reg_receiver"/>
</dbReference>
<evidence type="ECO:0000256" key="2">
    <source>
        <dbReference type="ARBA" id="ARBA00023125"/>
    </source>
</evidence>
<keyword evidence="8" id="KW-1185">Reference proteome</keyword>
<dbReference type="PANTHER" id="PTHR43214:SF41">
    <property type="entry name" value="NITRATE_NITRITE RESPONSE REGULATOR PROTEIN NARP"/>
    <property type="match status" value="1"/>
</dbReference>
<dbReference type="SUPFAM" id="SSF46894">
    <property type="entry name" value="C-terminal effector domain of the bipartite response regulators"/>
    <property type="match status" value="1"/>
</dbReference>
<keyword evidence="1" id="KW-0805">Transcription regulation</keyword>
<evidence type="ECO:0000313" key="7">
    <source>
        <dbReference type="EMBL" id="GAV19988.1"/>
    </source>
</evidence>
<keyword evidence="2" id="KW-0238">DNA-binding</keyword>
<dbReference type="Gene3D" id="1.10.10.10">
    <property type="entry name" value="Winged helix-like DNA-binding domain superfamily/Winged helix DNA-binding domain"/>
    <property type="match status" value="1"/>
</dbReference>
<evidence type="ECO:0000313" key="8">
    <source>
        <dbReference type="Proteomes" id="UP000231632"/>
    </source>
</evidence>
<dbReference type="SUPFAM" id="SSF52172">
    <property type="entry name" value="CheY-like"/>
    <property type="match status" value="1"/>
</dbReference>
<feature type="modified residue" description="4-aspartylphosphate" evidence="4">
    <location>
        <position position="57"/>
    </location>
</feature>
<evidence type="ECO:0000259" key="5">
    <source>
        <dbReference type="PROSITE" id="PS50043"/>
    </source>
</evidence>
<keyword evidence="3" id="KW-0804">Transcription</keyword>
<proteinExistence type="predicted"/>
<reference evidence="7 8" key="1">
    <citation type="journal article" date="2017" name="Arch. Microbiol.">
        <title>Mariprofundus micogutta sp. nov., a novel iron-oxidizing zetaproteobacterium isolated from a deep-sea hydrothermal field at the Bayonnaise knoll of the Izu-Ogasawara arc, and a description of Mariprofundales ord. nov. and Zetaproteobacteria classis nov.</title>
        <authorList>
            <person name="Makita H."/>
            <person name="Tanaka E."/>
            <person name="Mitsunobu S."/>
            <person name="Miyazaki M."/>
            <person name="Nunoura T."/>
            <person name="Uematsu K."/>
            <person name="Takaki Y."/>
            <person name="Nishi S."/>
            <person name="Shimamura S."/>
            <person name="Takai K."/>
        </authorList>
    </citation>
    <scope>NUCLEOTIDE SEQUENCE [LARGE SCALE GENOMIC DNA]</scope>
    <source>
        <strain evidence="7 8">ET2</strain>
    </source>
</reference>
<evidence type="ECO:0000256" key="3">
    <source>
        <dbReference type="ARBA" id="ARBA00023163"/>
    </source>
</evidence>
<dbReference type="EMBL" id="BDFD01000006">
    <property type="protein sequence ID" value="GAV19988.1"/>
    <property type="molecule type" value="Genomic_DNA"/>
</dbReference>
<evidence type="ECO:0000256" key="1">
    <source>
        <dbReference type="ARBA" id="ARBA00023015"/>
    </source>
</evidence>
<protein>
    <submittedName>
        <fullName evidence="7">Photosynthetic apparatus regulatory protein RegA</fullName>
    </submittedName>
</protein>
<keyword evidence="4" id="KW-0597">Phosphoprotein</keyword>
<dbReference type="OrthoDB" id="5292887at2"/>
<dbReference type="InterPro" id="IPR000792">
    <property type="entry name" value="Tscrpt_reg_LuxR_C"/>
</dbReference>
<dbReference type="InterPro" id="IPR039420">
    <property type="entry name" value="WalR-like"/>
</dbReference>
<dbReference type="GO" id="GO:0003677">
    <property type="term" value="F:DNA binding"/>
    <property type="evidence" value="ECO:0007669"/>
    <property type="project" value="UniProtKB-KW"/>
</dbReference>
<accession>A0A1L8CM42</accession>
<dbReference type="PROSITE" id="PS50110">
    <property type="entry name" value="RESPONSE_REGULATORY"/>
    <property type="match status" value="1"/>
</dbReference>
<name>A0A1L8CM42_9PROT</name>
<dbReference type="Pfam" id="PF00072">
    <property type="entry name" value="Response_reg"/>
    <property type="match status" value="1"/>
</dbReference>
<dbReference type="CDD" id="cd06170">
    <property type="entry name" value="LuxR_C_like"/>
    <property type="match status" value="1"/>
</dbReference>
<evidence type="ECO:0000259" key="6">
    <source>
        <dbReference type="PROSITE" id="PS50110"/>
    </source>
</evidence>
<evidence type="ECO:0000256" key="4">
    <source>
        <dbReference type="PROSITE-ProRule" id="PRU00169"/>
    </source>
</evidence>
<dbReference type="PANTHER" id="PTHR43214">
    <property type="entry name" value="TWO-COMPONENT RESPONSE REGULATOR"/>
    <property type="match status" value="1"/>
</dbReference>
<comment type="caution">
    <text evidence="7">The sequence shown here is derived from an EMBL/GenBank/DDBJ whole genome shotgun (WGS) entry which is preliminary data.</text>
</comment>
<dbReference type="Proteomes" id="UP000231632">
    <property type="component" value="Unassembled WGS sequence"/>
</dbReference>
<dbReference type="GO" id="GO:0006355">
    <property type="term" value="P:regulation of DNA-templated transcription"/>
    <property type="evidence" value="ECO:0007669"/>
    <property type="project" value="InterPro"/>
</dbReference>
<dbReference type="PROSITE" id="PS50043">
    <property type="entry name" value="HTH_LUXR_2"/>
    <property type="match status" value="1"/>
</dbReference>
<gene>
    <name evidence="7" type="ORF">MMIC_P0949</name>
</gene>
<sequence length="207" mass="22970">MSVGVENKILIVDDDEIIRIYLQHALEEHGYAVTPAADFGAVKDAMHHDQYALVLMDLVFVDCSYDGFDILDYVRSLSETCGIIIMTSYPDTDSAVQAIRIKASDYLTKPVKQNELIATVEKVLSETSLPADKTDTLANPGDYGLSSREMEVLKMLYKGYSYVEMSAALGCGTSTAKTYGKRVYKKLGVKSRSEAVYEALQLKLIKR</sequence>
<dbReference type="Gene3D" id="3.40.50.2300">
    <property type="match status" value="1"/>
</dbReference>
<feature type="domain" description="Response regulatory" evidence="6">
    <location>
        <begin position="8"/>
        <end position="124"/>
    </location>
</feature>
<dbReference type="InterPro" id="IPR011006">
    <property type="entry name" value="CheY-like_superfamily"/>
</dbReference>
<dbReference type="STRING" id="1921010.MMIC_P0949"/>
<dbReference type="GO" id="GO:0000160">
    <property type="term" value="P:phosphorelay signal transduction system"/>
    <property type="evidence" value="ECO:0007669"/>
    <property type="project" value="InterPro"/>
</dbReference>
<dbReference type="CDD" id="cd00156">
    <property type="entry name" value="REC"/>
    <property type="match status" value="1"/>
</dbReference>